<feature type="transmembrane region" description="Helical" evidence="2">
    <location>
        <begin position="65"/>
        <end position="84"/>
    </location>
</feature>
<evidence type="ECO:0000256" key="2">
    <source>
        <dbReference type="SAM" id="Phobius"/>
    </source>
</evidence>
<feature type="transmembrane region" description="Helical" evidence="2">
    <location>
        <begin position="367"/>
        <end position="384"/>
    </location>
</feature>
<evidence type="ECO:0000256" key="1">
    <source>
        <dbReference type="SAM" id="MobiDB-lite"/>
    </source>
</evidence>
<dbReference type="EMBL" id="BAABDI010000004">
    <property type="protein sequence ID" value="GAA3965054.1"/>
    <property type="molecule type" value="Genomic_DNA"/>
</dbReference>
<feature type="transmembrane region" description="Helical" evidence="2">
    <location>
        <begin position="90"/>
        <end position="110"/>
    </location>
</feature>
<organism evidence="3 4">
    <name type="scientific">Hymenobacter antarcticus</name>
    <dbReference type="NCBI Taxonomy" id="486270"/>
    <lineage>
        <taxon>Bacteria</taxon>
        <taxon>Pseudomonadati</taxon>
        <taxon>Bacteroidota</taxon>
        <taxon>Cytophagia</taxon>
        <taxon>Cytophagales</taxon>
        <taxon>Hymenobacteraceae</taxon>
        <taxon>Hymenobacter</taxon>
    </lineage>
</organism>
<feature type="transmembrane region" description="Helical" evidence="2">
    <location>
        <begin position="229"/>
        <end position="248"/>
    </location>
</feature>
<feature type="transmembrane region" description="Helical" evidence="2">
    <location>
        <begin position="200"/>
        <end position="217"/>
    </location>
</feature>
<feature type="transmembrane region" description="Helical" evidence="2">
    <location>
        <begin position="152"/>
        <end position="170"/>
    </location>
</feature>
<comment type="caution">
    <text evidence="3">The sequence shown here is derived from an EMBL/GenBank/DDBJ whole genome shotgun (WGS) entry which is preliminary data.</text>
</comment>
<proteinExistence type="predicted"/>
<keyword evidence="4" id="KW-1185">Reference proteome</keyword>
<keyword evidence="2" id="KW-0472">Membrane</keyword>
<keyword evidence="2" id="KW-0812">Transmembrane</keyword>
<feature type="region of interest" description="Disordered" evidence="1">
    <location>
        <begin position="426"/>
        <end position="445"/>
    </location>
</feature>
<feature type="transmembrane region" description="Helical" evidence="2">
    <location>
        <begin position="117"/>
        <end position="137"/>
    </location>
</feature>
<feature type="transmembrane region" description="Helical" evidence="2">
    <location>
        <begin position="177"/>
        <end position="194"/>
    </location>
</feature>
<protein>
    <recommendedName>
        <fullName evidence="5">O-antigen ligase</fullName>
    </recommendedName>
</protein>
<evidence type="ECO:0000313" key="4">
    <source>
        <dbReference type="Proteomes" id="UP001501556"/>
    </source>
</evidence>
<sequence>MKLNIRFLYLLPVLAVLFTDRAFTEFVFPDEGSPVLAHYGLLLLAGSCGLTALCFRYLGLTMRRWLLLIMVALGALALESYAGWQSWMVYPHVFAKFLVMVHVFALHAFYRRFGPPPFGLLMGVLLLGLLANLAVYHPDSLSLSAFLDNERGFASTSAMLLLLPTLYYLNQYLTRGGLPRLLTFFMGAALIIFLQHRSVWVAMGVALALNAVLLLLGRVEGARLSSARLLPMVLLPLFVLISGGLVALNDPHVVKKLEASLNDIAHPNTRGTGGWRMKQFEAYQPFLEEYPVAGMRLSGFELPVQFYTLAAHGGSDEQVWADGTGHHFHSFYVDRLFYFGGLGLGLTLLVPLLLLGRRLLSRAPLPPATVTLAVFTLSSLVYGISYDWPLYFFGLMGLTLAAVADPGRVPVAAPAAPRPHRQALQSLGPFPTPHHANPAAAVARR</sequence>
<keyword evidence="2" id="KW-1133">Transmembrane helix</keyword>
<dbReference type="RefSeq" id="WP_345121553.1">
    <property type="nucleotide sequence ID" value="NZ_BAABDI010000004.1"/>
</dbReference>
<accession>A0ABP7PG60</accession>
<feature type="transmembrane region" description="Helical" evidence="2">
    <location>
        <begin position="38"/>
        <end position="58"/>
    </location>
</feature>
<name>A0ABP7PG60_9BACT</name>
<gene>
    <name evidence="3" type="ORF">GCM10022407_09460</name>
</gene>
<evidence type="ECO:0000313" key="3">
    <source>
        <dbReference type="EMBL" id="GAA3965054.1"/>
    </source>
</evidence>
<reference evidence="4" key="1">
    <citation type="journal article" date="2019" name="Int. J. Syst. Evol. Microbiol.">
        <title>The Global Catalogue of Microorganisms (GCM) 10K type strain sequencing project: providing services to taxonomists for standard genome sequencing and annotation.</title>
        <authorList>
            <consortium name="The Broad Institute Genomics Platform"/>
            <consortium name="The Broad Institute Genome Sequencing Center for Infectious Disease"/>
            <person name="Wu L."/>
            <person name="Ma J."/>
        </authorList>
    </citation>
    <scope>NUCLEOTIDE SEQUENCE [LARGE SCALE GENOMIC DNA]</scope>
    <source>
        <strain evidence="4">JCM 17217</strain>
    </source>
</reference>
<evidence type="ECO:0008006" key="5">
    <source>
        <dbReference type="Google" id="ProtNLM"/>
    </source>
</evidence>
<feature type="transmembrane region" description="Helical" evidence="2">
    <location>
        <begin position="336"/>
        <end position="355"/>
    </location>
</feature>
<dbReference type="Proteomes" id="UP001501556">
    <property type="component" value="Unassembled WGS sequence"/>
</dbReference>